<evidence type="ECO:0000259" key="3">
    <source>
        <dbReference type="PROSITE" id="PS50198"/>
    </source>
</evidence>
<dbReference type="Proteomes" id="UP000321367">
    <property type="component" value="Unassembled WGS sequence"/>
</dbReference>
<organism evidence="4 5">
    <name type="scientific">Gillisia hiemivivida</name>
    <dbReference type="NCBI Taxonomy" id="291190"/>
    <lineage>
        <taxon>Bacteria</taxon>
        <taxon>Pseudomonadati</taxon>
        <taxon>Bacteroidota</taxon>
        <taxon>Flavobacteriia</taxon>
        <taxon>Flavobacteriales</taxon>
        <taxon>Flavobacteriaceae</taxon>
        <taxon>Gillisia</taxon>
    </lineage>
</organism>
<dbReference type="SUPFAM" id="SSF54534">
    <property type="entry name" value="FKBP-like"/>
    <property type="match status" value="2"/>
</dbReference>
<sequence length="485" mass="54951">MRLKTNNLKFIIKGIAIGTLLIGFNSNVKAQEVIVTDSTAIQPTVEVVEVKEEPAEFQRYKVDGIAAVVGAYVVLESDVDLMYKDLKSQGVSTEDITDCQLAGSLLENKLYAHHAIQDSILVSDAEVRNYVDQQITQMVGQVGSMQKVLNFYKRDSEDDFRNELFELNKQQELSKRMQQSIIEKVEITPEEIRSFFDNMAAEERPYFGDEVEISQIIIKPEVPESEKQKVIDRLKQFREDIVDNGASFGTKAVLYSQDPGSSSDGGRMVITRKDGLDKDFKDTAFSLQEGEVSEPFASQFGYHIIKVEKVIGQNLEIRHILLIPDVTNATVESAKAEVDSLRAKILNKEITFGAAAKQFSDEEQTAANNGKLINPTNGDTRFELTKIDPELYEQVVNLNEGDVSLVLRDQERTGKIFYKIITVNKRYKAHDADFVQDYMKIKGLALQNKQLEAIGEWQNEKIANTYIKINGKFRNCTFDRDWLKK</sequence>
<keyword evidence="2 4" id="KW-0413">Isomerase</keyword>
<proteinExistence type="predicted"/>
<protein>
    <submittedName>
        <fullName evidence="4">Peptidylprolyl isomerase</fullName>
    </submittedName>
</protein>
<dbReference type="InterPro" id="IPR000297">
    <property type="entry name" value="PPIase_PpiC"/>
</dbReference>
<dbReference type="EMBL" id="VORY01000011">
    <property type="protein sequence ID" value="TXD93438.1"/>
    <property type="molecule type" value="Genomic_DNA"/>
</dbReference>
<dbReference type="Gene3D" id="3.10.50.40">
    <property type="match status" value="2"/>
</dbReference>
<gene>
    <name evidence="4" type="ORF">ES724_10555</name>
</gene>
<name>A0A5C6ZRK4_9FLAO</name>
<feature type="domain" description="PpiC" evidence="3">
    <location>
        <begin position="208"/>
        <end position="309"/>
    </location>
</feature>
<dbReference type="GO" id="GO:0003755">
    <property type="term" value="F:peptidyl-prolyl cis-trans isomerase activity"/>
    <property type="evidence" value="ECO:0007669"/>
    <property type="project" value="UniProtKB-KW"/>
</dbReference>
<reference evidence="4 5" key="1">
    <citation type="submission" date="2019-08" db="EMBL/GenBank/DDBJ databases">
        <title>Genome sequence of Gillisia hiemivivida IC154 (type strain).</title>
        <authorList>
            <person name="Bowman J.P."/>
        </authorList>
    </citation>
    <scope>NUCLEOTIDE SEQUENCE [LARGE SCALE GENOMIC DNA]</scope>
    <source>
        <strain evidence="4 5">IC154</strain>
    </source>
</reference>
<keyword evidence="2" id="KW-0697">Rotamase</keyword>
<dbReference type="PANTHER" id="PTHR47637">
    <property type="entry name" value="CHAPERONE SURA"/>
    <property type="match status" value="1"/>
</dbReference>
<accession>A0A5C6ZRK4</accession>
<evidence type="ECO:0000256" key="1">
    <source>
        <dbReference type="ARBA" id="ARBA00022729"/>
    </source>
</evidence>
<evidence type="ECO:0000313" key="4">
    <source>
        <dbReference type="EMBL" id="TXD93438.1"/>
    </source>
</evidence>
<evidence type="ECO:0000313" key="5">
    <source>
        <dbReference type="Proteomes" id="UP000321367"/>
    </source>
</evidence>
<dbReference type="Gene3D" id="1.10.4030.10">
    <property type="entry name" value="Porin chaperone SurA, peptide-binding domain"/>
    <property type="match status" value="1"/>
</dbReference>
<dbReference type="InterPro" id="IPR050280">
    <property type="entry name" value="OMP_Chaperone_SurA"/>
</dbReference>
<feature type="domain" description="PpiC" evidence="3">
    <location>
        <begin position="312"/>
        <end position="408"/>
    </location>
</feature>
<comment type="caution">
    <text evidence="4">The sequence shown here is derived from an EMBL/GenBank/DDBJ whole genome shotgun (WGS) entry which is preliminary data.</text>
</comment>
<dbReference type="Pfam" id="PF00639">
    <property type="entry name" value="Rotamase"/>
    <property type="match status" value="2"/>
</dbReference>
<dbReference type="OrthoDB" id="14196at2"/>
<dbReference type="PROSITE" id="PS50198">
    <property type="entry name" value="PPIC_PPIASE_2"/>
    <property type="match status" value="2"/>
</dbReference>
<dbReference type="InterPro" id="IPR027304">
    <property type="entry name" value="Trigger_fact/SurA_dom_sf"/>
</dbReference>
<dbReference type="PANTHER" id="PTHR47637:SF1">
    <property type="entry name" value="CHAPERONE SURA"/>
    <property type="match status" value="1"/>
</dbReference>
<dbReference type="RefSeq" id="WP_146932797.1">
    <property type="nucleotide sequence ID" value="NZ_CBCSHZ010000014.1"/>
</dbReference>
<keyword evidence="1" id="KW-0732">Signal</keyword>
<dbReference type="InterPro" id="IPR046357">
    <property type="entry name" value="PPIase_dom_sf"/>
</dbReference>
<keyword evidence="5" id="KW-1185">Reference proteome</keyword>
<evidence type="ECO:0000256" key="2">
    <source>
        <dbReference type="PROSITE-ProRule" id="PRU00278"/>
    </source>
</evidence>
<dbReference type="SUPFAM" id="SSF109998">
    <property type="entry name" value="Triger factor/SurA peptide-binding domain-like"/>
    <property type="match status" value="1"/>
</dbReference>
<dbReference type="AlphaFoldDB" id="A0A5C6ZRK4"/>